<proteinExistence type="predicted"/>
<comment type="caution">
    <text evidence="2">The sequence shown here is derived from an EMBL/GenBank/DDBJ whole genome shotgun (WGS) entry which is preliminary data.</text>
</comment>
<feature type="compositionally biased region" description="Pro residues" evidence="1">
    <location>
        <begin position="32"/>
        <end position="41"/>
    </location>
</feature>
<dbReference type="AlphaFoldDB" id="A0A6L2PAM4"/>
<reference evidence="2" key="1">
    <citation type="journal article" date="2019" name="Sci. Rep.">
        <title>Draft genome of Tanacetum cinerariifolium, the natural source of mosquito coil.</title>
        <authorList>
            <person name="Yamashiro T."/>
            <person name="Shiraishi A."/>
            <person name="Satake H."/>
            <person name="Nakayama K."/>
        </authorList>
    </citation>
    <scope>NUCLEOTIDE SEQUENCE</scope>
</reference>
<evidence type="ECO:0000256" key="1">
    <source>
        <dbReference type="SAM" id="MobiDB-lite"/>
    </source>
</evidence>
<name>A0A6L2PAM4_TANCI</name>
<evidence type="ECO:0008006" key="3">
    <source>
        <dbReference type="Google" id="ProtNLM"/>
    </source>
</evidence>
<protein>
    <recommendedName>
        <fullName evidence="3">Reverse transcriptase domain-containing protein</fullName>
    </recommendedName>
</protein>
<feature type="region of interest" description="Disordered" evidence="1">
    <location>
        <begin position="1"/>
        <end position="76"/>
    </location>
</feature>
<feature type="compositionally biased region" description="Polar residues" evidence="1">
    <location>
        <begin position="14"/>
        <end position="25"/>
    </location>
</feature>
<gene>
    <name evidence="2" type="ORF">Tci_066080</name>
</gene>
<evidence type="ECO:0000313" key="2">
    <source>
        <dbReference type="EMBL" id="GEU94102.1"/>
    </source>
</evidence>
<dbReference type="EMBL" id="BKCJ010010997">
    <property type="protein sequence ID" value="GEU94102.1"/>
    <property type="molecule type" value="Genomic_DNA"/>
</dbReference>
<organism evidence="2">
    <name type="scientific">Tanacetum cinerariifolium</name>
    <name type="common">Dalmatian daisy</name>
    <name type="synonym">Chrysanthemum cinerariifolium</name>
    <dbReference type="NCBI Taxonomy" id="118510"/>
    <lineage>
        <taxon>Eukaryota</taxon>
        <taxon>Viridiplantae</taxon>
        <taxon>Streptophyta</taxon>
        <taxon>Embryophyta</taxon>
        <taxon>Tracheophyta</taxon>
        <taxon>Spermatophyta</taxon>
        <taxon>Magnoliopsida</taxon>
        <taxon>eudicotyledons</taxon>
        <taxon>Gunneridae</taxon>
        <taxon>Pentapetalae</taxon>
        <taxon>asterids</taxon>
        <taxon>campanulids</taxon>
        <taxon>Asterales</taxon>
        <taxon>Asteraceae</taxon>
        <taxon>Asteroideae</taxon>
        <taxon>Anthemideae</taxon>
        <taxon>Anthemidinae</taxon>
        <taxon>Tanacetum</taxon>
    </lineage>
</organism>
<accession>A0A6L2PAM4</accession>
<sequence length="817" mass="90089">MRKMVHPQPALPPSTLSTIDQWATTSPSSLPSSPPLSPPYGPSRKRCRSPTPSPSDIPSHMLPSHKRVRDAPTANESSTVVAARVLLATGETVEQIIPLLVMRITHHDRAIDQEIVSLRARVGTLEHHDEVTKESSRIARDRITLLQIRVVVTEAIRKTSNRARLQSTKMTLQDAESLHARVEAVIGHTSPRGRSGSHLTRVRHVAATYQSCGSHVASTCHHMVADVAAIMAQAKVAKPSLSQAQTRDLLDRSLRGKLVPTAPSREDAPNTWGEMDQEKDLLVGDTMKDSGKSADKGSDSINEIANVLGTLGAENILASRGLRSVFTTASLSVATASTCVSSAVATTSGSFPTAAIFTTTSARGVEVRLTVEIVGIKPIVAHAVVVLLTVEIVRVELSYNQNFGDNYYPQNSSSFPQQYLCCKNCEGPRESFQCQPRNQNYFEPNPCYDSNSSGFDQPLQYTIDHQEDINQQRMNDVDDRWNKMIESGNKIIQLLGEMILQQKQVANLKSTIYLRDIISQLPPSIVITTSPPVLPIENPDDSLIMGNEELSTIPEKETEEIIKYSVEDFVPIPSEFEDTSGSDSECDLPSCNDFSPEGKSVTFSNPLFDSNDDFTFSDDESLSDEDVPEDNVKIYLNPLFEFDDEYISSDVNPLFDEVLEDIKSKSSCDSNLDEPALQVTPLSDCNEDECFDQGGDVDEINAFDIPSDFEDGYYDSKGHVLYLESLLNDDTTPNLPPEVFLDHNPRNLMDSSLPLSSGSDDIIFDPGIFAFHFSSLEPMTSHQSGTFMCFNVYPNILNESPMEICSSTRFNPNITII</sequence>